<dbReference type="KEGG" id="bid:Bind_2101"/>
<dbReference type="InterPro" id="IPR007310">
    <property type="entry name" value="Aerobactin_biosyn_IucA/IucC_N"/>
</dbReference>
<accession>B2IFY2</accession>
<dbReference type="GO" id="GO:0019290">
    <property type="term" value="P:siderophore biosynthetic process"/>
    <property type="evidence" value="ECO:0007669"/>
    <property type="project" value="InterPro"/>
</dbReference>
<dbReference type="PANTHER" id="PTHR34384">
    <property type="entry name" value="L-2,3-DIAMINOPROPANOATE--CITRATE LIGASE"/>
    <property type="match status" value="1"/>
</dbReference>
<dbReference type="PANTHER" id="PTHR34384:SF5">
    <property type="entry name" value="L-2,3-DIAMINOPROPANOATE--CITRATE LIGASE"/>
    <property type="match status" value="1"/>
</dbReference>
<dbReference type="Proteomes" id="UP000001695">
    <property type="component" value="Chromosome"/>
</dbReference>
<evidence type="ECO:0000313" key="4">
    <source>
        <dbReference type="EMBL" id="ACB95721.1"/>
    </source>
</evidence>
<feature type="domain" description="Aerobactin siderophore biosynthesis IucA/IucC-like C-terminal" evidence="3">
    <location>
        <begin position="278"/>
        <end position="392"/>
    </location>
</feature>
<sequence length="426" mass="49529">MIARNPDQAWGSLIERDGLMKLEAVIREDQSFLTMERYVGKGTKTYSPFAARTEAAPCYQPESGRPSFDLLTVNVPKEQVTIFQADPSLSLLNHYVRPQGILFAVHPETWTTAGIDYLNEIRAFPREAPIRVAPTASTRTVLTLEHDEHVPPHFLKLHYPVLISRFNRRLMRKNIENSIAVTRDVAQLHLDKFAYLPDVLGFTIGRDENAWGFLVRETIPHPIIQGRFLIPCFALFGRDFNQPDDLPLLIQMIKRLDAEPVSFVINEIFIPVIECWCLVARRGLLFESHAQNTLLEIDRDFRPRRIVHRDFDVWIDMETRRRADLEMPFLGKGLSADKGHVIEQYYSLIYDRFIGHGFFDYLLALLKGFYGVDEDAVRSQVRKAFHRSFPEAERFFPAQTMFYFSKEPPPGREFALEDMRRTPEWR</sequence>
<dbReference type="AlphaFoldDB" id="B2IFY2"/>
<reference evidence="4 5" key="2">
    <citation type="journal article" date="2010" name="J. Bacteriol.">
        <title>Complete genome sequence of Beijerinckia indica subsp. indica.</title>
        <authorList>
            <person name="Tamas I."/>
            <person name="Dedysh S.N."/>
            <person name="Liesack W."/>
            <person name="Stott M.B."/>
            <person name="Alam M."/>
            <person name="Murrell J.C."/>
            <person name="Dunfield P.F."/>
        </authorList>
    </citation>
    <scope>NUCLEOTIDE SEQUENCE [LARGE SCALE GENOMIC DNA]</scope>
    <source>
        <strain evidence="5">ATCC 9039 / DSM 1715 / NCIMB 8712</strain>
    </source>
</reference>
<dbReference type="HOGENOM" id="CLU_643515_0_0_5"/>
<dbReference type="Pfam" id="PF04183">
    <property type="entry name" value="IucA_IucC"/>
    <property type="match status" value="1"/>
</dbReference>
<dbReference type="EMBL" id="CP001016">
    <property type="protein sequence ID" value="ACB95721.1"/>
    <property type="molecule type" value="Genomic_DNA"/>
</dbReference>
<proteinExistence type="inferred from homology"/>
<reference evidence="5" key="1">
    <citation type="submission" date="2008-03" db="EMBL/GenBank/DDBJ databases">
        <title>Complete sequence of chromosome of Beijerinckia indica subsp. indica ATCC 9039.</title>
        <authorList>
            <consortium name="US DOE Joint Genome Institute"/>
            <person name="Copeland A."/>
            <person name="Lucas S."/>
            <person name="Lapidus A."/>
            <person name="Glavina del Rio T."/>
            <person name="Dalin E."/>
            <person name="Tice H."/>
            <person name="Bruce D."/>
            <person name="Goodwin L."/>
            <person name="Pitluck S."/>
            <person name="LaButti K."/>
            <person name="Schmutz J."/>
            <person name="Larimer F."/>
            <person name="Land M."/>
            <person name="Hauser L."/>
            <person name="Kyrpides N."/>
            <person name="Mikhailova N."/>
            <person name="Dunfield P.F."/>
            <person name="Dedysh S.N."/>
            <person name="Liesack W."/>
            <person name="Saw J.H."/>
            <person name="Alam M."/>
            <person name="Chen Y."/>
            <person name="Murrell J.C."/>
            <person name="Richardson P."/>
        </authorList>
    </citation>
    <scope>NUCLEOTIDE SEQUENCE [LARGE SCALE GENOMIC DNA]</scope>
    <source>
        <strain evidence="5">ATCC 9039 / DSM 1715 / NCIMB 8712</strain>
    </source>
</reference>
<dbReference type="Pfam" id="PF06276">
    <property type="entry name" value="FhuF"/>
    <property type="match status" value="1"/>
</dbReference>
<name>B2IFY2_BEII9</name>
<evidence type="ECO:0000256" key="1">
    <source>
        <dbReference type="ARBA" id="ARBA00007832"/>
    </source>
</evidence>
<dbReference type="InterPro" id="IPR022770">
    <property type="entry name" value="IucA/IucC-like_C"/>
</dbReference>
<keyword evidence="5" id="KW-1185">Reference proteome</keyword>
<comment type="similarity">
    <text evidence="1">Belongs to the IucA/IucC family.</text>
</comment>
<dbReference type="eggNOG" id="COG4264">
    <property type="taxonomic scope" value="Bacteria"/>
</dbReference>
<evidence type="ECO:0000313" key="5">
    <source>
        <dbReference type="Proteomes" id="UP000001695"/>
    </source>
</evidence>
<protein>
    <submittedName>
        <fullName evidence="4">Siderophore synthetase component-like protein</fullName>
    </submittedName>
</protein>
<organism evidence="4 5">
    <name type="scientific">Beijerinckia indica subsp. indica (strain ATCC 9039 / DSM 1715 / NCIMB 8712)</name>
    <dbReference type="NCBI Taxonomy" id="395963"/>
    <lineage>
        <taxon>Bacteria</taxon>
        <taxon>Pseudomonadati</taxon>
        <taxon>Pseudomonadota</taxon>
        <taxon>Alphaproteobacteria</taxon>
        <taxon>Hyphomicrobiales</taxon>
        <taxon>Beijerinckiaceae</taxon>
        <taxon>Beijerinckia</taxon>
    </lineage>
</organism>
<dbReference type="Gene3D" id="1.10.510.40">
    <property type="match status" value="1"/>
</dbReference>
<dbReference type="STRING" id="395963.Bind_2101"/>
<gene>
    <name evidence="4" type="ordered locus">Bind_2101</name>
</gene>
<evidence type="ECO:0000259" key="3">
    <source>
        <dbReference type="Pfam" id="PF06276"/>
    </source>
</evidence>
<dbReference type="InterPro" id="IPR037455">
    <property type="entry name" value="LucA/IucC-like"/>
</dbReference>
<evidence type="ECO:0000259" key="2">
    <source>
        <dbReference type="Pfam" id="PF04183"/>
    </source>
</evidence>
<feature type="domain" description="Aerobactin siderophore biosynthesis IucA/IucC N-terminal" evidence="2">
    <location>
        <begin position="57"/>
        <end position="236"/>
    </location>
</feature>
<dbReference type="GO" id="GO:0016881">
    <property type="term" value="F:acid-amino acid ligase activity"/>
    <property type="evidence" value="ECO:0007669"/>
    <property type="project" value="UniProtKB-ARBA"/>
</dbReference>